<feature type="domain" description="Disease resistance protein winged helix" evidence="9">
    <location>
        <begin position="433"/>
        <end position="504"/>
    </location>
</feature>
<sequence>MDAALASAVLKVAGEKLVSLISSEFASITGVKKDLRELQGKQLEISTWLADIATGSGTALPRVKELRNVAYDIEDILYEVQIESEKHKIHSEGDKQQVADCFCAKPKSFLFRCKVAHKIKEINVKYDRIVKQAGDANAIRNNLEIHHPVWSSNRTAGELSMQCNVEDSKIPTRDQMKDKIISKILEPNAEEYGRPMIVSIIGLGGSGKTTLAKVICDDKKIKEHFHDTIFWVHVSEEFDIKKLIGKLFQTITGKKYDAHAEEHRLKEISKQIGTNKYLLVLDDAWHNKRDGGWEIFMVHLKNSAPRSKIMLTTRDRKVAELVGSREEYNLQSLSEAETWNLFLKSSEWAEEDLGGEYIQVGKEILKKCGGLPLAIKTLGGILRENKEISIWRGIRDSDLWTDESIKDSVYASLKLSFIHLADELKQCFTFFSIFPKGFEIHKDRLIAQWLAHGFINSMNGVEPEDIGCSYFDSLVKVGFLHDPNKDWQSTQLTWKMHDLIHDLAREIMDDEVVTPNNNMTTNATHRSRYLSLTSCTEKVDRGLLDKVHALYICGGNPSFNKLVKKSCFVHSVTLHYTMNAPFPHFILKFEYVGYLEIRNLQSIVLLPEAISGCWNLQALIFIDCSGFVTLPESIGKLKKLRTLELREIKDLESLPLSLGDCRDLQYLKLYSCWRLRKIPISLDRNESLKLLQIVNCLDLKQLPSEFDGEFSNLQTFSLASCSSFRHLPAATLSCPMLCTIDLSRTQVTMLPQWVTTISTLQCINLQFCRHLVELPKGIGKLKSLAVLNVEGCKKLPCMPSGIGQLTRLTQLGLFVVGCGRDDARISELENLNTLSDDLRITNLMYLKDPCDAKKACLKQKNGIQNLVLNWSPIDTEEEMEQGTGQDLSALNDLEPPSDVKELEIECYRGPSLPRWAMKQNEDSSYCEGITLKQMGSCQFPFLTELTLCQCPNLKHMRGLLVFPSLKSLFLVKMDQLQELWTTTTSEIEISEEKLRAQYCFPVLSILEIQECPKLSSVKPYFPTSLERLYLNNMDWQILSLGNFSHLLSPPDNEYSSSCSCIRQSLISEN</sequence>
<dbReference type="SUPFAM" id="SSF52047">
    <property type="entry name" value="RNI-like"/>
    <property type="match status" value="1"/>
</dbReference>
<dbReference type="Pfam" id="PF23559">
    <property type="entry name" value="WHD_DRP"/>
    <property type="match status" value="1"/>
</dbReference>
<keyword evidence="12" id="KW-1185">Reference proteome</keyword>
<dbReference type="Gene3D" id="1.20.5.4130">
    <property type="match status" value="1"/>
</dbReference>
<dbReference type="InterPro" id="IPR042197">
    <property type="entry name" value="Apaf_helical"/>
</dbReference>
<dbReference type="Gene3D" id="3.80.10.10">
    <property type="entry name" value="Ribonuclease Inhibitor"/>
    <property type="match status" value="2"/>
</dbReference>
<keyword evidence="5" id="KW-0611">Plant defense</keyword>
<evidence type="ECO:0000256" key="4">
    <source>
        <dbReference type="ARBA" id="ARBA00022741"/>
    </source>
</evidence>
<dbReference type="InterPro" id="IPR056789">
    <property type="entry name" value="LRR_R13L1-DRL21"/>
</dbReference>
<dbReference type="PRINTS" id="PR00364">
    <property type="entry name" value="DISEASERSIST"/>
</dbReference>
<dbReference type="GO" id="GO:0005524">
    <property type="term" value="F:ATP binding"/>
    <property type="evidence" value="ECO:0007669"/>
    <property type="project" value="UniProtKB-KW"/>
</dbReference>
<feature type="domain" description="R13L1/DRL21-like LRR repeat region" evidence="10">
    <location>
        <begin position="825"/>
        <end position="973"/>
    </location>
</feature>
<dbReference type="AlphaFoldDB" id="A0ABC9AWW4"/>
<evidence type="ECO:0000259" key="10">
    <source>
        <dbReference type="Pfam" id="PF25019"/>
    </source>
</evidence>
<dbReference type="GO" id="GO:0002758">
    <property type="term" value="P:innate immune response-activating signaling pathway"/>
    <property type="evidence" value="ECO:0007669"/>
    <property type="project" value="UniProtKB-ARBA"/>
</dbReference>
<organism evidence="11 12">
    <name type="scientific">Urochloa decumbens</name>
    <dbReference type="NCBI Taxonomy" id="240449"/>
    <lineage>
        <taxon>Eukaryota</taxon>
        <taxon>Viridiplantae</taxon>
        <taxon>Streptophyta</taxon>
        <taxon>Embryophyta</taxon>
        <taxon>Tracheophyta</taxon>
        <taxon>Spermatophyta</taxon>
        <taxon>Magnoliopsida</taxon>
        <taxon>Liliopsida</taxon>
        <taxon>Poales</taxon>
        <taxon>Poaceae</taxon>
        <taxon>PACMAD clade</taxon>
        <taxon>Panicoideae</taxon>
        <taxon>Panicodae</taxon>
        <taxon>Paniceae</taxon>
        <taxon>Melinidinae</taxon>
        <taxon>Urochloa</taxon>
    </lineage>
</organism>
<dbReference type="Gene3D" id="1.10.8.430">
    <property type="entry name" value="Helical domain of apoptotic protease-activating factors"/>
    <property type="match status" value="1"/>
</dbReference>
<evidence type="ECO:0000256" key="3">
    <source>
        <dbReference type="ARBA" id="ARBA00022737"/>
    </source>
</evidence>
<reference evidence="11" key="1">
    <citation type="submission" date="2024-10" db="EMBL/GenBank/DDBJ databases">
        <authorList>
            <person name="Ryan C."/>
        </authorList>
    </citation>
    <scope>NUCLEOTIDE SEQUENCE [LARGE SCALE GENOMIC DNA]</scope>
</reference>
<dbReference type="SUPFAM" id="SSF52540">
    <property type="entry name" value="P-loop containing nucleoside triphosphate hydrolases"/>
    <property type="match status" value="1"/>
</dbReference>
<evidence type="ECO:0000259" key="9">
    <source>
        <dbReference type="Pfam" id="PF23559"/>
    </source>
</evidence>
<dbReference type="GO" id="GO:0009626">
    <property type="term" value="P:plant-type hypersensitive response"/>
    <property type="evidence" value="ECO:0007669"/>
    <property type="project" value="UniProtKB-ARBA"/>
</dbReference>
<feature type="domain" description="NB-ARC" evidence="7">
    <location>
        <begin position="174"/>
        <end position="344"/>
    </location>
</feature>
<feature type="domain" description="Disease resistance N-terminal" evidence="8">
    <location>
        <begin position="9"/>
        <end position="94"/>
    </location>
</feature>
<accession>A0ABC9AWW4</accession>
<evidence type="ECO:0000313" key="12">
    <source>
        <dbReference type="Proteomes" id="UP001497457"/>
    </source>
</evidence>
<dbReference type="InterPro" id="IPR058922">
    <property type="entry name" value="WHD_DRP"/>
</dbReference>
<evidence type="ECO:0000256" key="1">
    <source>
        <dbReference type="ARBA" id="ARBA00008894"/>
    </source>
</evidence>
<dbReference type="InterPro" id="IPR036388">
    <property type="entry name" value="WH-like_DNA-bd_sf"/>
</dbReference>
<evidence type="ECO:0000256" key="5">
    <source>
        <dbReference type="ARBA" id="ARBA00022821"/>
    </source>
</evidence>
<dbReference type="Pfam" id="PF00931">
    <property type="entry name" value="NB-ARC"/>
    <property type="match status" value="1"/>
</dbReference>
<evidence type="ECO:0000259" key="8">
    <source>
        <dbReference type="Pfam" id="PF18052"/>
    </source>
</evidence>
<keyword evidence="2" id="KW-0433">Leucine-rich repeat</keyword>
<dbReference type="Pfam" id="PF18052">
    <property type="entry name" value="Rx_N"/>
    <property type="match status" value="1"/>
</dbReference>
<dbReference type="Gene3D" id="1.10.10.10">
    <property type="entry name" value="Winged helix-like DNA-binding domain superfamily/Winged helix DNA-binding domain"/>
    <property type="match status" value="1"/>
</dbReference>
<gene>
    <name evidence="11" type="ORF">URODEC1_LOCUS59543</name>
</gene>
<evidence type="ECO:0000259" key="7">
    <source>
        <dbReference type="Pfam" id="PF00931"/>
    </source>
</evidence>
<evidence type="ECO:0000313" key="11">
    <source>
        <dbReference type="EMBL" id="CAL4989029.1"/>
    </source>
</evidence>
<keyword evidence="3" id="KW-0677">Repeat</keyword>
<dbReference type="GO" id="GO:0042742">
    <property type="term" value="P:defense response to bacterium"/>
    <property type="evidence" value="ECO:0007669"/>
    <property type="project" value="UniProtKB-ARBA"/>
</dbReference>
<dbReference type="InterPro" id="IPR002182">
    <property type="entry name" value="NB-ARC"/>
</dbReference>
<protein>
    <submittedName>
        <fullName evidence="11">Uncharacterized protein</fullName>
    </submittedName>
</protein>
<dbReference type="InterPro" id="IPR032675">
    <property type="entry name" value="LRR_dom_sf"/>
</dbReference>
<comment type="similarity">
    <text evidence="1">Belongs to the disease resistance NB-LRR family.</text>
</comment>
<dbReference type="SUPFAM" id="SSF52058">
    <property type="entry name" value="L domain-like"/>
    <property type="match status" value="1"/>
</dbReference>
<evidence type="ECO:0000256" key="2">
    <source>
        <dbReference type="ARBA" id="ARBA00022614"/>
    </source>
</evidence>
<proteinExistence type="inferred from homology"/>
<dbReference type="Gene3D" id="3.40.50.300">
    <property type="entry name" value="P-loop containing nucleotide triphosphate hydrolases"/>
    <property type="match status" value="1"/>
</dbReference>
<dbReference type="InterPro" id="IPR041118">
    <property type="entry name" value="Rx_N"/>
</dbReference>
<dbReference type="InterPro" id="IPR027417">
    <property type="entry name" value="P-loop_NTPase"/>
</dbReference>
<dbReference type="Proteomes" id="UP001497457">
    <property type="component" value="Chromosome 23rd"/>
</dbReference>
<dbReference type="PANTHER" id="PTHR36766:SF34">
    <property type="entry name" value="NB-ARC DOMAIN-CONTAINING PROTEIN"/>
    <property type="match status" value="1"/>
</dbReference>
<dbReference type="Pfam" id="PF25019">
    <property type="entry name" value="LRR_R13L1-DRL21"/>
    <property type="match status" value="1"/>
</dbReference>
<name>A0ABC9AWW4_9POAL</name>
<evidence type="ECO:0000256" key="6">
    <source>
        <dbReference type="ARBA" id="ARBA00022840"/>
    </source>
</evidence>
<dbReference type="PANTHER" id="PTHR36766">
    <property type="entry name" value="PLANT BROAD-SPECTRUM MILDEW RESISTANCE PROTEIN RPW8"/>
    <property type="match status" value="1"/>
</dbReference>
<keyword evidence="6" id="KW-0067">ATP-binding</keyword>
<dbReference type="EMBL" id="OZ075133">
    <property type="protein sequence ID" value="CAL4989029.1"/>
    <property type="molecule type" value="Genomic_DNA"/>
</dbReference>
<keyword evidence="4" id="KW-0547">Nucleotide-binding</keyword>
<dbReference type="FunFam" id="1.10.10.10:FF:000322">
    <property type="entry name" value="Probable disease resistance protein At1g63360"/>
    <property type="match status" value="1"/>
</dbReference>